<keyword evidence="1" id="KW-0677">Repeat</keyword>
<evidence type="ECO:0000256" key="1">
    <source>
        <dbReference type="ARBA" id="ARBA00022737"/>
    </source>
</evidence>
<gene>
    <name evidence="3" type="ORF">FHS09_001421</name>
</gene>
<keyword evidence="4" id="KW-1185">Reference proteome</keyword>
<dbReference type="PANTHER" id="PTHR48094">
    <property type="entry name" value="PROTEIN/NUCLEIC ACID DEGLYCASE DJ-1-RELATED"/>
    <property type="match status" value="1"/>
</dbReference>
<dbReference type="PANTHER" id="PTHR48094:SF12">
    <property type="entry name" value="PARKINSON DISEASE PROTEIN 7 HOMOLOG"/>
    <property type="match status" value="1"/>
</dbReference>
<feature type="domain" description="DJ-1/PfpI" evidence="2">
    <location>
        <begin position="2"/>
        <end position="167"/>
    </location>
</feature>
<dbReference type="Gene3D" id="3.40.50.880">
    <property type="match status" value="1"/>
</dbReference>
<dbReference type="FunFam" id="3.40.50.880:FF:000015">
    <property type="entry name" value="Protein DJ-1 homolog C"/>
    <property type="match status" value="1"/>
</dbReference>
<name>A0A7W4WAC4_9GAMM</name>
<dbReference type="AlphaFoldDB" id="A0A7W4WAC4"/>
<dbReference type="InterPro" id="IPR050325">
    <property type="entry name" value="Prot/Nucl_acid_deglycase"/>
</dbReference>
<proteinExistence type="predicted"/>
<protein>
    <submittedName>
        <fullName evidence="3">4-methyl-5(B-hydroxyethyl)-thiazole monophosphate biosynthesis</fullName>
    </submittedName>
</protein>
<dbReference type="EMBL" id="JACHWZ010000005">
    <property type="protein sequence ID" value="MBB3060602.1"/>
    <property type="molecule type" value="Genomic_DNA"/>
</dbReference>
<evidence type="ECO:0000259" key="2">
    <source>
        <dbReference type="Pfam" id="PF01965"/>
    </source>
</evidence>
<dbReference type="InterPro" id="IPR006287">
    <property type="entry name" value="DJ-1"/>
</dbReference>
<dbReference type="SUPFAM" id="SSF52317">
    <property type="entry name" value="Class I glutamine amidotransferase-like"/>
    <property type="match status" value="1"/>
</dbReference>
<dbReference type="GO" id="GO:0005737">
    <property type="term" value="C:cytoplasm"/>
    <property type="evidence" value="ECO:0007669"/>
    <property type="project" value="UniProtKB-ARBA"/>
</dbReference>
<dbReference type="CDD" id="cd03135">
    <property type="entry name" value="GATase1_DJ-1"/>
    <property type="match status" value="1"/>
</dbReference>
<dbReference type="RefSeq" id="WP_183458121.1">
    <property type="nucleotide sequence ID" value="NZ_JACHWZ010000005.1"/>
</dbReference>
<sequence>MAKVLVPIAEGSEEIEAVTIIDVLRRAGAEVTVASVMPEKHIRASRGVHIEADRLFRDLPEADWDLIALPGGAPGAEHFHDCEALILLVEEQLNSGRLLGAICASPAVALGRHGLLKNYRATCHSGFRDELQKQAKSVSDEPVVCDRNLITSQAPGTAMAFALQLVSSLFGEEKAREVAEPMAVSL</sequence>
<dbReference type="GO" id="GO:1903189">
    <property type="term" value="P:glyoxal metabolic process"/>
    <property type="evidence" value="ECO:0007669"/>
    <property type="project" value="TreeGrafter"/>
</dbReference>
<dbReference type="InterPro" id="IPR029062">
    <property type="entry name" value="Class_I_gatase-like"/>
</dbReference>
<evidence type="ECO:0000313" key="3">
    <source>
        <dbReference type="EMBL" id="MBB3060602.1"/>
    </source>
</evidence>
<evidence type="ECO:0000313" key="4">
    <source>
        <dbReference type="Proteomes" id="UP000535937"/>
    </source>
</evidence>
<comment type="caution">
    <text evidence="3">The sequence shown here is derived from an EMBL/GenBank/DDBJ whole genome shotgun (WGS) entry which is preliminary data.</text>
</comment>
<organism evidence="3 4">
    <name type="scientific">Microbulbifer rhizosphaerae</name>
    <dbReference type="NCBI Taxonomy" id="1562603"/>
    <lineage>
        <taxon>Bacteria</taxon>
        <taxon>Pseudomonadati</taxon>
        <taxon>Pseudomonadota</taxon>
        <taxon>Gammaproteobacteria</taxon>
        <taxon>Cellvibrionales</taxon>
        <taxon>Microbulbiferaceae</taxon>
        <taxon>Microbulbifer</taxon>
    </lineage>
</organism>
<dbReference type="Proteomes" id="UP000535937">
    <property type="component" value="Unassembled WGS sequence"/>
</dbReference>
<accession>A0A7W4WAC4</accession>
<dbReference type="NCBIfam" id="TIGR01383">
    <property type="entry name" value="not_thiJ"/>
    <property type="match status" value="1"/>
</dbReference>
<dbReference type="InterPro" id="IPR002818">
    <property type="entry name" value="DJ-1/PfpI"/>
</dbReference>
<reference evidence="3 4" key="1">
    <citation type="submission" date="2020-08" db="EMBL/GenBank/DDBJ databases">
        <title>Genomic Encyclopedia of Type Strains, Phase III (KMG-III): the genomes of soil and plant-associated and newly described type strains.</title>
        <authorList>
            <person name="Whitman W."/>
        </authorList>
    </citation>
    <scope>NUCLEOTIDE SEQUENCE [LARGE SCALE GENOMIC DNA]</scope>
    <source>
        <strain evidence="3 4">CECT 8799</strain>
    </source>
</reference>
<dbReference type="Pfam" id="PF01965">
    <property type="entry name" value="DJ-1_PfpI"/>
    <property type="match status" value="1"/>
</dbReference>